<dbReference type="Gene3D" id="3.40.50.1000">
    <property type="entry name" value="HAD superfamily/HAD-like"/>
    <property type="match status" value="1"/>
</dbReference>
<comment type="caution">
    <text evidence="1">The sequence shown here is derived from an EMBL/GenBank/DDBJ whole genome shotgun (WGS) entry which is preliminary data.</text>
</comment>
<dbReference type="Pfam" id="PF00702">
    <property type="entry name" value="Hydrolase"/>
    <property type="match status" value="1"/>
</dbReference>
<dbReference type="PANTHER" id="PTHR43481">
    <property type="entry name" value="FRUCTOSE-1-PHOSPHATE PHOSPHATASE"/>
    <property type="match status" value="1"/>
</dbReference>
<accession>C4WH85</accession>
<dbReference type="NCBIfam" id="TIGR01509">
    <property type="entry name" value="HAD-SF-IA-v3"/>
    <property type="match status" value="1"/>
</dbReference>
<keyword evidence="1" id="KW-0378">Hydrolase</keyword>
<dbReference type="EMBL" id="ACQA01000001">
    <property type="protein sequence ID" value="EEQ95577.1"/>
    <property type="molecule type" value="Genomic_DNA"/>
</dbReference>
<dbReference type="InterPro" id="IPR023198">
    <property type="entry name" value="PGP-like_dom2"/>
</dbReference>
<dbReference type="InterPro" id="IPR051806">
    <property type="entry name" value="HAD-like_SPP"/>
</dbReference>
<evidence type="ECO:0000313" key="2">
    <source>
        <dbReference type="Proteomes" id="UP000004386"/>
    </source>
</evidence>
<dbReference type="PANTHER" id="PTHR43481:SF4">
    <property type="entry name" value="GLYCEROL-1-PHOSPHATE PHOSPHOHYDROLASE 1-RELATED"/>
    <property type="match status" value="1"/>
</dbReference>
<dbReference type="HOGENOM" id="CLU_849490_0_0_5"/>
<dbReference type="Gene3D" id="1.10.150.240">
    <property type="entry name" value="Putative phosphatase, domain 2"/>
    <property type="match status" value="1"/>
</dbReference>
<dbReference type="AlphaFoldDB" id="C4WH85"/>
<dbReference type="InterPro" id="IPR036412">
    <property type="entry name" value="HAD-like_sf"/>
</dbReference>
<dbReference type="Proteomes" id="UP000004386">
    <property type="component" value="Unassembled WGS sequence"/>
</dbReference>
<dbReference type="CDD" id="cd07527">
    <property type="entry name" value="HAD_ScGPP-like"/>
    <property type="match status" value="1"/>
</dbReference>
<organism evidence="1 2">
    <name type="scientific">Brucella intermedia LMG 3301</name>
    <dbReference type="NCBI Taxonomy" id="641118"/>
    <lineage>
        <taxon>Bacteria</taxon>
        <taxon>Pseudomonadati</taxon>
        <taxon>Pseudomonadota</taxon>
        <taxon>Alphaproteobacteria</taxon>
        <taxon>Hyphomicrobiales</taxon>
        <taxon>Brucellaceae</taxon>
        <taxon>Brucella/Ochrobactrum group</taxon>
        <taxon>Brucella</taxon>
    </lineage>
</organism>
<gene>
    <name evidence="1" type="ORF">OINT_1000962</name>
</gene>
<dbReference type="SFLD" id="SFLDG01129">
    <property type="entry name" value="C1.5:_HAD__Beta-PGM__Phosphata"/>
    <property type="match status" value="1"/>
</dbReference>
<dbReference type="InterPro" id="IPR006439">
    <property type="entry name" value="HAD-SF_hydro_IA"/>
</dbReference>
<dbReference type="SUPFAM" id="SSF56784">
    <property type="entry name" value="HAD-like"/>
    <property type="match status" value="1"/>
</dbReference>
<evidence type="ECO:0000313" key="1">
    <source>
        <dbReference type="EMBL" id="EEQ95577.1"/>
    </source>
</evidence>
<sequence>MRFFDFISVIYTTILRMRFSRSRRFRHLFKFGSVPKATIDRNDQVSPLSRPPALYIVRRRKISHQRQTLVAPRLSSRPRRTMIECRSIPDSHLRNSRKFGVTSFSPFGKSFDAFLFDMDGTILSSIEATERVWSEWAIRHGIDPVTFLPTIHGVRAVETVRRLALPGVDPIREAEILLQAEMADLEGIAPIDGAHEFLSALPEDRWAIVTSAPLELARRRVAAAGLPMPKTIVSAEDVERGKPSPECFQLGAKRLGFDPHNCLVFEDAPAGIVAGETAGASVVVVTATHPHSPQTSHLSIQSYRNLQLDILSDGRLGLEPTAPDPVG</sequence>
<dbReference type="InterPro" id="IPR023214">
    <property type="entry name" value="HAD_sf"/>
</dbReference>
<dbReference type="SFLD" id="SFLDS00003">
    <property type="entry name" value="Haloacid_Dehalogenase"/>
    <property type="match status" value="1"/>
</dbReference>
<dbReference type="GO" id="GO:0050308">
    <property type="term" value="F:sugar-phosphatase activity"/>
    <property type="evidence" value="ECO:0007669"/>
    <property type="project" value="TreeGrafter"/>
</dbReference>
<name>C4WH85_9HYPH</name>
<protein>
    <submittedName>
        <fullName evidence="1">HAD-superfamily hydrolase, subfamily IA, variant 3</fullName>
    </submittedName>
</protein>
<proteinExistence type="predicted"/>
<reference evidence="1 2" key="1">
    <citation type="submission" date="2009-05" db="EMBL/GenBank/DDBJ databases">
        <authorList>
            <person name="Setubal J.C."/>
            <person name="Boyle S."/>
            <person name="Crasta O.R."/>
            <person name="Gillespie J.J."/>
            <person name="Kenyon R.W."/>
            <person name="Lu J."/>
            <person name="Mane S."/>
            <person name="Nagrani S."/>
            <person name="Shallom J.M."/>
            <person name="Shallom S."/>
            <person name="Shukla M."/>
            <person name="Snyder E.E."/>
            <person name="Sobral B.W."/>
            <person name="Wattam A.R."/>
            <person name="Will R."/>
            <person name="Williams K."/>
            <person name="Yoo H."/>
            <person name="Munk C."/>
            <person name="Tapia R."/>
            <person name="Green L."/>
            <person name="Rogers Y."/>
            <person name="Detter J.C."/>
            <person name="Bruce D."/>
            <person name="Brettin T.S."/>
            <person name="Tsolis R."/>
        </authorList>
    </citation>
    <scope>NUCLEOTIDE SEQUENCE [LARGE SCALE GENOMIC DNA]</scope>
    <source>
        <strain evidence="1 2">LMG 3301</strain>
    </source>
</reference>